<keyword evidence="1" id="KW-0812">Transmembrane</keyword>
<feature type="transmembrane region" description="Helical" evidence="1">
    <location>
        <begin position="194"/>
        <end position="216"/>
    </location>
</feature>
<sequence length="379" mass="42333">MKWKLSSLIGILAAVCIPLGIAIALLVASPASANSPPPPFMNWFSLTYPSGQTTLQGLQIVDCSTATCEKPVLLIQYGECRDTGCLTSPAIFAQRGDRFDCFDDRCLWLGSALDSFPINAPQQKDEPKKWFRLIGQFADRLRLSAPILKGETTSFPMNGVWQVEVTSDSMQMAQKKGIISYSALSPFQEYSNRMFWSSWLLTILLELLVAWLFLWWRKASQQTLSRTLVAIAMVNLFSYPVVWIFFPSLEPFQSVFSRYFGISSLAIAMLYGLMMHVESKVSSRKLIFDSFIILIGANIIGFFVALCFGYGRWEPIVEGIPYRFTLPASEIFAVVYEAWVIATLSLGQLSFKQAGLLSLLTNATSLLLGVILFSFTSNL</sequence>
<organism evidence="2 3">
    <name type="scientific">Tumidithrix elongata BACA0141</name>
    <dbReference type="NCBI Taxonomy" id="2716417"/>
    <lineage>
        <taxon>Bacteria</taxon>
        <taxon>Bacillati</taxon>
        <taxon>Cyanobacteriota</taxon>
        <taxon>Cyanophyceae</taxon>
        <taxon>Pseudanabaenales</taxon>
        <taxon>Pseudanabaenaceae</taxon>
        <taxon>Tumidithrix</taxon>
        <taxon>Tumidithrix elongata</taxon>
    </lineage>
</organism>
<evidence type="ECO:0000313" key="2">
    <source>
        <dbReference type="EMBL" id="MEE3720029.1"/>
    </source>
</evidence>
<dbReference type="Proteomes" id="UP001333818">
    <property type="component" value="Unassembled WGS sequence"/>
</dbReference>
<dbReference type="AlphaFoldDB" id="A0AAW9Q7T7"/>
<protein>
    <submittedName>
        <fullName evidence="2">Uncharacterized protein</fullName>
    </submittedName>
</protein>
<feature type="transmembrane region" description="Helical" evidence="1">
    <location>
        <begin position="356"/>
        <end position="375"/>
    </location>
</feature>
<keyword evidence="1" id="KW-1133">Transmembrane helix</keyword>
<evidence type="ECO:0000256" key="1">
    <source>
        <dbReference type="SAM" id="Phobius"/>
    </source>
</evidence>
<dbReference type="EMBL" id="JAZBJZ010000212">
    <property type="protein sequence ID" value="MEE3720029.1"/>
    <property type="molecule type" value="Genomic_DNA"/>
</dbReference>
<keyword evidence="1" id="KW-0472">Membrane</keyword>
<dbReference type="RefSeq" id="WP_330486469.1">
    <property type="nucleotide sequence ID" value="NZ_JAZBJZ010000212.1"/>
</dbReference>
<feature type="transmembrane region" description="Helical" evidence="1">
    <location>
        <begin position="286"/>
        <end position="311"/>
    </location>
</feature>
<evidence type="ECO:0000313" key="3">
    <source>
        <dbReference type="Proteomes" id="UP001333818"/>
    </source>
</evidence>
<proteinExistence type="predicted"/>
<accession>A0AAW9Q7T7</accession>
<gene>
    <name evidence="2" type="ORF">V2H45_25150</name>
</gene>
<name>A0AAW9Q7T7_9CYAN</name>
<feature type="transmembrane region" description="Helical" evidence="1">
    <location>
        <begin position="228"/>
        <end position="249"/>
    </location>
</feature>
<feature type="transmembrane region" description="Helical" evidence="1">
    <location>
        <begin position="331"/>
        <end position="349"/>
    </location>
</feature>
<keyword evidence="3" id="KW-1185">Reference proteome</keyword>
<comment type="caution">
    <text evidence="2">The sequence shown here is derived from an EMBL/GenBank/DDBJ whole genome shotgun (WGS) entry which is preliminary data.</text>
</comment>
<reference evidence="2" key="1">
    <citation type="submission" date="2024-01" db="EMBL/GenBank/DDBJ databases">
        <title>Bank of Algae and Cyanobacteria of the Azores (BACA) strain genomes.</title>
        <authorList>
            <person name="Luz R."/>
            <person name="Cordeiro R."/>
            <person name="Fonseca A."/>
            <person name="Goncalves V."/>
        </authorList>
    </citation>
    <scope>NUCLEOTIDE SEQUENCE</scope>
    <source>
        <strain evidence="2">BACA0141</strain>
    </source>
</reference>
<feature type="transmembrane region" description="Helical" evidence="1">
    <location>
        <begin position="255"/>
        <end position="274"/>
    </location>
</feature>